<dbReference type="AlphaFoldDB" id="A0A9N9I442"/>
<name>A0A9N9I442_9GLOM</name>
<keyword evidence="2" id="KW-1185">Reference proteome</keyword>
<reference evidence="1" key="1">
    <citation type="submission" date="2021-06" db="EMBL/GenBank/DDBJ databases">
        <authorList>
            <person name="Kallberg Y."/>
            <person name="Tangrot J."/>
            <person name="Rosling A."/>
        </authorList>
    </citation>
    <scope>NUCLEOTIDE SEQUENCE</scope>
    <source>
        <strain evidence="1">FL966</strain>
    </source>
</reference>
<protein>
    <submittedName>
        <fullName evidence="1">14679_t:CDS:1</fullName>
    </submittedName>
</protein>
<accession>A0A9N9I442</accession>
<proteinExistence type="predicted"/>
<evidence type="ECO:0000313" key="2">
    <source>
        <dbReference type="Proteomes" id="UP000789759"/>
    </source>
</evidence>
<dbReference type="OrthoDB" id="2431534at2759"/>
<comment type="caution">
    <text evidence="1">The sequence shown here is derived from an EMBL/GenBank/DDBJ whole genome shotgun (WGS) entry which is preliminary data.</text>
</comment>
<gene>
    <name evidence="1" type="ORF">CPELLU_LOCUS12749</name>
</gene>
<dbReference type="EMBL" id="CAJVQA010012676">
    <property type="protein sequence ID" value="CAG8718603.1"/>
    <property type="molecule type" value="Genomic_DNA"/>
</dbReference>
<dbReference type="Proteomes" id="UP000789759">
    <property type="component" value="Unassembled WGS sequence"/>
</dbReference>
<evidence type="ECO:0000313" key="1">
    <source>
        <dbReference type="EMBL" id="CAG8718603.1"/>
    </source>
</evidence>
<sequence length="338" mass="40251">MPTVKEIIDRLQELLNLGFNPTNEVILDILQLFENRLNHIGERIIHSFISIRRNETHDEFYRKIVGEAIKSERNLKKTEVLNFLDKMIGNKSKFIFMDAMLLFREKSSFRSIGGTKIINSVQPNSKINFHYYKPLLFNLTFYNWILVKFTENSEIANLAFNDILETRISLDICQNTKEFSSCKFIGAKFTEICNIFKVYCNIKNFFIVSHLELLKKVSHEDILRPLFEFYLLDIFDLPTTFKMPMQIADDDNIYVKFKRKRKKRIMIKEQKLEWLIAIENLHKEIVKKGNSITETMSTKFRNYIEDLYDILENEGFFEELQTELEMKNSLNIFKKIKL</sequence>
<organism evidence="1 2">
    <name type="scientific">Cetraspora pellucida</name>
    <dbReference type="NCBI Taxonomy" id="1433469"/>
    <lineage>
        <taxon>Eukaryota</taxon>
        <taxon>Fungi</taxon>
        <taxon>Fungi incertae sedis</taxon>
        <taxon>Mucoromycota</taxon>
        <taxon>Glomeromycotina</taxon>
        <taxon>Glomeromycetes</taxon>
        <taxon>Diversisporales</taxon>
        <taxon>Gigasporaceae</taxon>
        <taxon>Cetraspora</taxon>
    </lineage>
</organism>